<name>A0A061QJ18_9CHLO</name>
<sequence>MTGQKTPESMQASLKEMNSALLRRMQQKQRAQWQAAMRLKSLESDRNQFMRKLRDAGIIKHDHLDTGEEVYAALDDWRRAELERRDEEICALKAEVSHLQNQLESTQGELMDVKGTFSSLQGCEAEAAASSERIDKLLSQLEDARK</sequence>
<reference evidence="1" key="1">
    <citation type="submission" date="2014-05" db="EMBL/GenBank/DDBJ databases">
        <title>The transcriptome of the halophilic microalga Tetraselmis sp. GSL018 isolated from the Great Salt Lake, Utah.</title>
        <authorList>
            <person name="Jinkerson R.E."/>
            <person name="D'Adamo S."/>
            <person name="Posewitz M.C."/>
        </authorList>
    </citation>
    <scope>NUCLEOTIDE SEQUENCE</scope>
    <source>
        <strain evidence="1">GSL018</strain>
    </source>
</reference>
<dbReference type="EMBL" id="GBEZ01026639">
    <property type="protein sequence ID" value="JAC60587.1"/>
    <property type="molecule type" value="Transcribed_RNA"/>
</dbReference>
<dbReference type="AlphaFoldDB" id="A0A061QJ18"/>
<feature type="non-terminal residue" evidence="1">
    <location>
        <position position="146"/>
    </location>
</feature>
<organism evidence="1">
    <name type="scientific">Tetraselmis sp. GSL018</name>
    <dbReference type="NCBI Taxonomy" id="582737"/>
    <lineage>
        <taxon>Eukaryota</taxon>
        <taxon>Viridiplantae</taxon>
        <taxon>Chlorophyta</taxon>
        <taxon>core chlorophytes</taxon>
        <taxon>Chlorodendrophyceae</taxon>
        <taxon>Chlorodendrales</taxon>
        <taxon>Chlorodendraceae</taxon>
        <taxon>Tetraselmis</taxon>
    </lineage>
</organism>
<proteinExistence type="predicted"/>
<accession>A0A061QJ18</accession>
<evidence type="ECO:0000313" key="1">
    <source>
        <dbReference type="EMBL" id="JAC60587.1"/>
    </source>
</evidence>
<protein>
    <submittedName>
        <fullName evidence="1">Uncharacterized protein</fullName>
    </submittedName>
</protein>
<gene>
    <name evidence="1" type="ORF">TSPGSL018_28611</name>
</gene>